<comment type="subcellular location">
    <subcellularLocation>
        <location evidence="1 6">Cytoplasm</location>
        <location evidence="1 6">Cytoskeleton</location>
        <location evidence="1 6">Microtubule organizing center</location>
    </subcellularLocation>
</comment>
<feature type="compositionally biased region" description="Polar residues" evidence="7">
    <location>
        <begin position="568"/>
        <end position="588"/>
    </location>
</feature>
<feature type="domain" description="Gamma tubulin complex component protein N-terminal" evidence="9">
    <location>
        <begin position="2"/>
        <end position="327"/>
    </location>
</feature>
<dbReference type="GO" id="GO:0031122">
    <property type="term" value="P:cytoplasmic microtubule organization"/>
    <property type="evidence" value="ECO:0007669"/>
    <property type="project" value="TreeGrafter"/>
</dbReference>
<dbReference type="GO" id="GO:0051011">
    <property type="term" value="F:microtubule minus-end binding"/>
    <property type="evidence" value="ECO:0007669"/>
    <property type="project" value="TreeGrafter"/>
</dbReference>
<evidence type="ECO:0000256" key="7">
    <source>
        <dbReference type="SAM" id="MobiDB-lite"/>
    </source>
</evidence>
<keyword evidence="4 6" id="KW-0493">Microtubule</keyword>
<evidence type="ECO:0000256" key="2">
    <source>
        <dbReference type="ARBA" id="ARBA00010337"/>
    </source>
</evidence>
<evidence type="ECO:0000256" key="5">
    <source>
        <dbReference type="ARBA" id="ARBA00023212"/>
    </source>
</evidence>
<dbReference type="InterPro" id="IPR007259">
    <property type="entry name" value="GCP"/>
</dbReference>
<dbReference type="EMBL" id="JAODAN010000006">
    <property type="protein sequence ID" value="KAK1923714.1"/>
    <property type="molecule type" value="Genomic_DNA"/>
</dbReference>
<comment type="caution">
    <text evidence="10">The sequence shown here is derived from an EMBL/GenBank/DDBJ whole genome shotgun (WGS) entry which is preliminary data.</text>
</comment>
<organism evidence="10 11">
    <name type="scientific">Papiliotrema laurentii</name>
    <name type="common">Cryptococcus laurentii</name>
    <dbReference type="NCBI Taxonomy" id="5418"/>
    <lineage>
        <taxon>Eukaryota</taxon>
        <taxon>Fungi</taxon>
        <taxon>Dikarya</taxon>
        <taxon>Basidiomycota</taxon>
        <taxon>Agaricomycotina</taxon>
        <taxon>Tremellomycetes</taxon>
        <taxon>Tremellales</taxon>
        <taxon>Rhynchogastremaceae</taxon>
        <taxon>Papiliotrema</taxon>
    </lineage>
</organism>
<feature type="compositionally biased region" description="Polar residues" evidence="7">
    <location>
        <begin position="719"/>
        <end position="757"/>
    </location>
</feature>
<evidence type="ECO:0000259" key="8">
    <source>
        <dbReference type="Pfam" id="PF04130"/>
    </source>
</evidence>
<dbReference type="GO" id="GO:0051225">
    <property type="term" value="P:spindle assembly"/>
    <property type="evidence" value="ECO:0007669"/>
    <property type="project" value="TreeGrafter"/>
</dbReference>
<gene>
    <name evidence="10" type="ORF">DB88DRAFT_440016</name>
</gene>
<dbReference type="Pfam" id="PF04130">
    <property type="entry name" value="GCP_C_terminal"/>
    <property type="match status" value="1"/>
</dbReference>
<dbReference type="GO" id="GO:0051321">
    <property type="term" value="P:meiotic cell cycle"/>
    <property type="evidence" value="ECO:0007669"/>
    <property type="project" value="TreeGrafter"/>
</dbReference>
<dbReference type="InterPro" id="IPR042241">
    <property type="entry name" value="GCP_C_sf"/>
</dbReference>
<sequence length="824" mass="91386">MLAEVLLVLSGHPSSFFVSAPEGTSSPTTLRVSAALEKYLHPGEISTLNSLARLAFQYLEIKRWAQTTVSDTRRAVLMEQHHGPKGKERAKEVGCVYTSNLASGVLDVLGEYESLVVELEAKVLHLNPGVVQDDNGYVPLSVLVAALSSWTAPLASLYDLTSFVETTQPSPGRLIDLLSERLDTGHPELERIYTMLRARVERMFVSHLTVFVLFGHAPPTSSALRPALGLDIGPDASSPRYRMNALNDEMLPQTVGRATRESLLYVGRVAATLRREGRELPRSMVDTLRSAFEGLVSESRSEELADLDRVVQLARREVGEWLWRHILTGSQIVEALETFGNYFLTRRADYAVSLIQELTKLHSTKIILSDPSSSSSVIRDTDLHLAWLRSSLGTSAEHDRSLDTLHLRLDHGPLRAIPSTTSRPPTAGQANHESLFSSFLLGTPMTLHSNVTWPLDLFITPQARSTYSEIQAYLLALRTTQQRVLGVWLAITSSRRPGRLETPWADLQRDVWALTKLILFFFEELLGHFMTDIIDVQHKTLLAELDPPSGDDPVIRRSGSVATSLRGSTRLYKSQSRDLPSGQGQTPDAKTATRPDSPASTYAPETVRSRIPPTPNRHTAHLDFLTLRQMHSRHLAFLRQGLLLADRELSVVIRDILDVCARFAGLIERWGDDILPRRPKDQSGDLKDDAVARLSAIRELKAELHEHLSEFFRALAESQNPSAGETSTSGPSGSFSRTTRATQMIQSSRIMSRQVSFTGAKAPPKAGASRAEAEQNGKSQEAENLMGRHVEQLLLRLDFNGTFTSWIHNERDVMRDGVLAEGGL</sequence>
<feature type="region of interest" description="Disordered" evidence="7">
    <location>
        <begin position="568"/>
        <end position="615"/>
    </location>
</feature>
<keyword evidence="5 6" id="KW-0206">Cytoskeleton</keyword>
<evidence type="ECO:0000256" key="6">
    <source>
        <dbReference type="RuleBase" id="RU363050"/>
    </source>
</evidence>
<dbReference type="Proteomes" id="UP001182556">
    <property type="component" value="Unassembled WGS sequence"/>
</dbReference>
<evidence type="ECO:0000256" key="1">
    <source>
        <dbReference type="ARBA" id="ARBA00004267"/>
    </source>
</evidence>
<evidence type="ECO:0000256" key="4">
    <source>
        <dbReference type="ARBA" id="ARBA00022701"/>
    </source>
</evidence>
<dbReference type="PANTHER" id="PTHR19302:SF27">
    <property type="entry name" value="GAMMA-TUBULIN COMPLEX COMPONENT 4"/>
    <property type="match status" value="1"/>
</dbReference>
<evidence type="ECO:0000313" key="10">
    <source>
        <dbReference type="EMBL" id="KAK1923714.1"/>
    </source>
</evidence>
<name>A0AAD9FNT5_PAPLA</name>
<dbReference type="Gene3D" id="1.20.120.1900">
    <property type="entry name" value="Gamma-tubulin complex, C-terminal domain"/>
    <property type="match status" value="1"/>
</dbReference>
<dbReference type="Pfam" id="PF17681">
    <property type="entry name" value="GCP_N_terminal"/>
    <property type="match status" value="1"/>
</dbReference>
<dbReference type="InterPro" id="IPR041470">
    <property type="entry name" value="GCP_N"/>
</dbReference>
<keyword evidence="3 6" id="KW-0963">Cytoplasm</keyword>
<evidence type="ECO:0000256" key="3">
    <source>
        <dbReference type="ARBA" id="ARBA00022490"/>
    </source>
</evidence>
<dbReference type="GO" id="GO:0000922">
    <property type="term" value="C:spindle pole"/>
    <property type="evidence" value="ECO:0007669"/>
    <property type="project" value="InterPro"/>
</dbReference>
<dbReference type="GO" id="GO:0007020">
    <property type="term" value="P:microtubule nucleation"/>
    <property type="evidence" value="ECO:0007669"/>
    <property type="project" value="InterPro"/>
</dbReference>
<feature type="region of interest" description="Disordered" evidence="7">
    <location>
        <begin position="719"/>
        <end position="782"/>
    </location>
</feature>
<accession>A0AAD9FNT5</accession>
<evidence type="ECO:0000259" key="9">
    <source>
        <dbReference type="Pfam" id="PF17681"/>
    </source>
</evidence>
<dbReference type="GO" id="GO:0044732">
    <property type="term" value="C:mitotic spindle pole body"/>
    <property type="evidence" value="ECO:0007669"/>
    <property type="project" value="TreeGrafter"/>
</dbReference>
<dbReference type="AlphaFoldDB" id="A0AAD9FNT5"/>
<dbReference type="GO" id="GO:0000930">
    <property type="term" value="C:gamma-tubulin complex"/>
    <property type="evidence" value="ECO:0007669"/>
    <property type="project" value="TreeGrafter"/>
</dbReference>
<comment type="similarity">
    <text evidence="2 6">Belongs to the TUBGCP family.</text>
</comment>
<dbReference type="GO" id="GO:0043015">
    <property type="term" value="F:gamma-tubulin binding"/>
    <property type="evidence" value="ECO:0007669"/>
    <property type="project" value="InterPro"/>
</dbReference>
<dbReference type="InterPro" id="IPR040457">
    <property type="entry name" value="GCP_C"/>
</dbReference>
<evidence type="ECO:0000313" key="11">
    <source>
        <dbReference type="Proteomes" id="UP001182556"/>
    </source>
</evidence>
<proteinExistence type="inferred from homology"/>
<feature type="domain" description="Gamma tubulin complex component C-terminal" evidence="8">
    <location>
        <begin position="336"/>
        <end position="801"/>
    </location>
</feature>
<dbReference type="GO" id="GO:0000278">
    <property type="term" value="P:mitotic cell cycle"/>
    <property type="evidence" value="ECO:0007669"/>
    <property type="project" value="TreeGrafter"/>
</dbReference>
<keyword evidence="11" id="KW-1185">Reference proteome</keyword>
<dbReference type="GO" id="GO:0005874">
    <property type="term" value="C:microtubule"/>
    <property type="evidence" value="ECO:0007669"/>
    <property type="project" value="UniProtKB-KW"/>
</dbReference>
<reference evidence="10" key="1">
    <citation type="submission" date="2023-02" db="EMBL/GenBank/DDBJ databases">
        <title>Identification and recombinant expression of a fungal hydrolase from Papiliotrema laurentii that hydrolyzes apple cutin and clears colloidal polyester polyurethane.</title>
        <authorList>
            <consortium name="DOE Joint Genome Institute"/>
            <person name="Roman V.A."/>
            <person name="Bojanowski C."/>
            <person name="Crable B.R."/>
            <person name="Wagner D.N."/>
            <person name="Hung C.S."/>
            <person name="Nadeau L.J."/>
            <person name="Schratz L."/>
            <person name="Haridas S."/>
            <person name="Pangilinan J."/>
            <person name="Lipzen A."/>
            <person name="Na H."/>
            <person name="Yan M."/>
            <person name="Ng V."/>
            <person name="Grigoriev I.V."/>
            <person name="Spatafora J.W."/>
            <person name="Barlow D."/>
            <person name="Biffinger J."/>
            <person name="Kelley-Loughnane N."/>
            <person name="Varaljay V.A."/>
            <person name="Crookes-Goodson W.J."/>
        </authorList>
    </citation>
    <scope>NUCLEOTIDE SEQUENCE</scope>
    <source>
        <strain evidence="10">5307AH</strain>
    </source>
</reference>
<dbReference type="PANTHER" id="PTHR19302">
    <property type="entry name" value="GAMMA TUBULIN COMPLEX PROTEIN"/>
    <property type="match status" value="1"/>
</dbReference>
<protein>
    <recommendedName>
        <fullName evidence="6">Spindle pole body component</fullName>
    </recommendedName>
</protein>